<organism evidence="1 2">
    <name type="scientific">Rangifer tarandus platyrhynchus</name>
    <name type="common">Svalbard reindeer</name>
    <dbReference type="NCBI Taxonomy" id="3082113"/>
    <lineage>
        <taxon>Eukaryota</taxon>
        <taxon>Metazoa</taxon>
        <taxon>Chordata</taxon>
        <taxon>Craniata</taxon>
        <taxon>Vertebrata</taxon>
        <taxon>Euteleostomi</taxon>
        <taxon>Mammalia</taxon>
        <taxon>Eutheria</taxon>
        <taxon>Laurasiatheria</taxon>
        <taxon>Artiodactyla</taxon>
        <taxon>Ruminantia</taxon>
        <taxon>Pecora</taxon>
        <taxon>Cervidae</taxon>
        <taxon>Odocoileinae</taxon>
        <taxon>Rangifer</taxon>
    </lineage>
</organism>
<dbReference type="EMBL" id="OX459947">
    <property type="protein sequence ID" value="CAI9154863.1"/>
    <property type="molecule type" value="Genomic_DNA"/>
</dbReference>
<reference evidence="1" key="1">
    <citation type="submission" date="2023-04" db="EMBL/GenBank/DDBJ databases">
        <authorList>
            <consortium name="ELIXIR-Norway"/>
        </authorList>
    </citation>
    <scope>NUCLEOTIDE SEQUENCE [LARGE SCALE GENOMIC DNA]</scope>
</reference>
<protein>
    <submittedName>
        <fullName evidence="1">Uncharacterized protein</fullName>
    </submittedName>
</protein>
<evidence type="ECO:0000313" key="1">
    <source>
        <dbReference type="EMBL" id="CAI9154863.1"/>
    </source>
</evidence>
<keyword evidence="2" id="KW-1185">Reference proteome</keyword>
<evidence type="ECO:0000313" key="2">
    <source>
        <dbReference type="Proteomes" id="UP001176941"/>
    </source>
</evidence>
<gene>
    <name evidence="1" type="ORF">MRATA1EN1_LOCUS3825</name>
</gene>
<accession>A0ABN8Y361</accession>
<name>A0ABN8Y361_RANTA</name>
<sequence length="115" mass="13240">MSSINTISKQKSFNLKPSLTDPRVCVHCCFTAYDHRSWAYEAILGVLGDIMPRSHILHAFSSCQIYRMRWAEREAEKKKSSNAGENLTLLSVDFVSVNPSQLFHLEFHQRSCDLY</sequence>
<proteinExistence type="predicted"/>
<dbReference type="Proteomes" id="UP001176941">
    <property type="component" value="Chromosome 11"/>
</dbReference>